<sequence>MTWSISVDTGSCLGSGICAGSRPDIFRFHGSYAETITGTLTPDEDILDLADTCPAAAILIRDESGAELAPRP</sequence>
<dbReference type="EMBL" id="FOGI01000001">
    <property type="protein sequence ID" value="SEQ95181.1"/>
    <property type="molecule type" value="Genomic_DNA"/>
</dbReference>
<dbReference type="AlphaFoldDB" id="A0A1H9K7S3"/>
<protein>
    <submittedName>
        <fullName evidence="1">Ferredoxin</fullName>
    </submittedName>
</protein>
<dbReference type="Gene3D" id="3.30.70.20">
    <property type="match status" value="1"/>
</dbReference>
<name>A0A1H9K7S3_9PSEU</name>
<reference evidence="2" key="1">
    <citation type="submission" date="2016-10" db="EMBL/GenBank/DDBJ databases">
        <authorList>
            <person name="Varghese N."/>
            <person name="Submissions S."/>
        </authorList>
    </citation>
    <scope>NUCLEOTIDE SEQUENCE [LARGE SCALE GENOMIC DNA]</scope>
    <source>
        <strain evidence="2">DSM 44260</strain>
    </source>
</reference>
<accession>A0A1H9K7S3</accession>
<proteinExistence type="predicted"/>
<dbReference type="RefSeq" id="WP_092774356.1">
    <property type="nucleotide sequence ID" value="NZ_FOGI01000001.1"/>
</dbReference>
<dbReference type="STRING" id="155974.SAMN04487818_10158"/>
<gene>
    <name evidence="1" type="ORF">SAMN04487818_10158</name>
</gene>
<dbReference type="SUPFAM" id="SSF54862">
    <property type="entry name" value="4Fe-4S ferredoxins"/>
    <property type="match status" value="1"/>
</dbReference>
<organism evidence="1 2">
    <name type="scientific">Actinokineospora terrae</name>
    <dbReference type="NCBI Taxonomy" id="155974"/>
    <lineage>
        <taxon>Bacteria</taxon>
        <taxon>Bacillati</taxon>
        <taxon>Actinomycetota</taxon>
        <taxon>Actinomycetes</taxon>
        <taxon>Pseudonocardiales</taxon>
        <taxon>Pseudonocardiaceae</taxon>
        <taxon>Actinokineospora</taxon>
    </lineage>
</organism>
<evidence type="ECO:0000313" key="1">
    <source>
        <dbReference type="EMBL" id="SEQ95181.1"/>
    </source>
</evidence>
<evidence type="ECO:0000313" key="2">
    <source>
        <dbReference type="Proteomes" id="UP000199051"/>
    </source>
</evidence>
<dbReference type="Proteomes" id="UP000199051">
    <property type="component" value="Unassembled WGS sequence"/>
</dbReference>
<keyword evidence="2" id="KW-1185">Reference proteome</keyword>